<organism evidence="2">
    <name type="scientific">bioreactor metagenome</name>
    <dbReference type="NCBI Taxonomy" id="1076179"/>
    <lineage>
        <taxon>unclassified sequences</taxon>
        <taxon>metagenomes</taxon>
        <taxon>ecological metagenomes</taxon>
    </lineage>
</organism>
<name>A0A645EZN2_9ZZZZ</name>
<keyword evidence="1" id="KW-0812">Transmembrane</keyword>
<dbReference type="AlphaFoldDB" id="A0A645EZN2"/>
<accession>A0A645EZN2</accession>
<keyword evidence="1" id="KW-1133">Transmembrane helix</keyword>
<protein>
    <submittedName>
        <fullName evidence="2">Uncharacterized protein</fullName>
    </submittedName>
</protein>
<gene>
    <name evidence="2" type="ORF">SDC9_154207</name>
</gene>
<keyword evidence="1" id="KW-0472">Membrane</keyword>
<proteinExistence type="predicted"/>
<feature type="transmembrane region" description="Helical" evidence="1">
    <location>
        <begin position="21"/>
        <end position="38"/>
    </location>
</feature>
<sequence length="161" mass="18188">MLARTPRFLKRAGRLARLKLAVFYGAFKAHLVAVALVIDFDFEILRERVDDRRAHAVQPARVTVRFVVELAARVQSRKDDLNARNAEFFVYTHGNSAAVVLDGYGMIAVQRNVYLVCKTVRCLVNGVVDDLPKHMVQSPRPRGTDIHSGPEAHGFKLFKQF</sequence>
<dbReference type="EMBL" id="VSSQ01052902">
    <property type="protein sequence ID" value="MPN06950.1"/>
    <property type="molecule type" value="Genomic_DNA"/>
</dbReference>
<reference evidence="2" key="1">
    <citation type="submission" date="2019-08" db="EMBL/GenBank/DDBJ databases">
        <authorList>
            <person name="Kucharzyk K."/>
            <person name="Murdoch R.W."/>
            <person name="Higgins S."/>
            <person name="Loffler F."/>
        </authorList>
    </citation>
    <scope>NUCLEOTIDE SEQUENCE</scope>
</reference>
<evidence type="ECO:0000313" key="2">
    <source>
        <dbReference type="EMBL" id="MPN06950.1"/>
    </source>
</evidence>
<comment type="caution">
    <text evidence="2">The sequence shown here is derived from an EMBL/GenBank/DDBJ whole genome shotgun (WGS) entry which is preliminary data.</text>
</comment>
<evidence type="ECO:0000256" key="1">
    <source>
        <dbReference type="SAM" id="Phobius"/>
    </source>
</evidence>